<keyword evidence="3" id="KW-1185">Reference proteome</keyword>
<sequence>MLPGGTEKVELAARASGIKDATVVPIIKYITTKGKTLHSKKSPHVIDAPHNTGETPTQDGPNLTQVDPDSMDTDVNCINDPDLTATPQEDITQHAEQLASTSLQENVGYLSETKIQAMLGEELEALLKKSGINPLIGMPGFNIHLDTPTEILHTVLLGVVKYFWAQTIWYLKSHSKSLSLFQTCLASASWKGLNAPSTNAKYICQYHNSLIRKHYKSLAQDILHTWNIIGALMVLLWHTEIEDLERYLVSLTQTIDDFLNIMAVMDTYIYFPNFLYFYGII</sequence>
<dbReference type="Proteomes" id="UP001201163">
    <property type="component" value="Unassembled WGS sequence"/>
</dbReference>
<name>A0AAD4QDF8_9AGAM</name>
<accession>A0AAD4QDF8</accession>
<gene>
    <name evidence="2" type="ORF">EDB92DRAFT_1946218</name>
</gene>
<comment type="caution">
    <text evidence="2">The sequence shown here is derived from an EMBL/GenBank/DDBJ whole genome shotgun (WGS) entry which is preliminary data.</text>
</comment>
<protein>
    <submittedName>
        <fullName evidence="2">Uncharacterized protein</fullName>
    </submittedName>
</protein>
<dbReference type="AlphaFoldDB" id="A0AAD4QDF8"/>
<proteinExistence type="predicted"/>
<reference evidence="2" key="1">
    <citation type="submission" date="2022-01" db="EMBL/GenBank/DDBJ databases">
        <title>Comparative genomics reveals a dynamic genome evolution in the ectomycorrhizal milk-cap (Lactarius) mushrooms.</title>
        <authorList>
            <consortium name="DOE Joint Genome Institute"/>
            <person name="Lebreton A."/>
            <person name="Tang N."/>
            <person name="Kuo A."/>
            <person name="LaButti K."/>
            <person name="Drula E."/>
            <person name="Barry K."/>
            <person name="Clum A."/>
            <person name="Lipzen A."/>
            <person name="Mousain D."/>
            <person name="Ng V."/>
            <person name="Wang R."/>
            <person name="Wang X."/>
            <person name="Dai Y."/>
            <person name="Henrissat B."/>
            <person name="Grigoriev I.V."/>
            <person name="Guerin-Laguette A."/>
            <person name="Yu F."/>
            <person name="Martin F.M."/>
        </authorList>
    </citation>
    <scope>NUCLEOTIDE SEQUENCE</scope>
    <source>
        <strain evidence="2">QP</strain>
    </source>
</reference>
<evidence type="ECO:0000313" key="3">
    <source>
        <dbReference type="Proteomes" id="UP001201163"/>
    </source>
</evidence>
<feature type="compositionally biased region" description="Polar residues" evidence="1">
    <location>
        <begin position="52"/>
        <end position="62"/>
    </location>
</feature>
<organism evidence="2 3">
    <name type="scientific">Lactarius akahatsu</name>
    <dbReference type="NCBI Taxonomy" id="416441"/>
    <lineage>
        <taxon>Eukaryota</taxon>
        <taxon>Fungi</taxon>
        <taxon>Dikarya</taxon>
        <taxon>Basidiomycota</taxon>
        <taxon>Agaricomycotina</taxon>
        <taxon>Agaricomycetes</taxon>
        <taxon>Russulales</taxon>
        <taxon>Russulaceae</taxon>
        <taxon>Lactarius</taxon>
    </lineage>
</organism>
<dbReference type="EMBL" id="JAKELL010000028">
    <property type="protein sequence ID" value="KAH8991024.1"/>
    <property type="molecule type" value="Genomic_DNA"/>
</dbReference>
<feature type="region of interest" description="Disordered" evidence="1">
    <location>
        <begin position="38"/>
        <end position="62"/>
    </location>
</feature>
<evidence type="ECO:0000256" key="1">
    <source>
        <dbReference type="SAM" id="MobiDB-lite"/>
    </source>
</evidence>
<evidence type="ECO:0000313" key="2">
    <source>
        <dbReference type="EMBL" id="KAH8991024.1"/>
    </source>
</evidence>